<dbReference type="InterPro" id="IPR029016">
    <property type="entry name" value="GAF-like_dom_sf"/>
</dbReference>
<dbReference type="PANTHER" id="PTHR43280">
    <property type="entry name" value="ARAC-FAMILY TRANSCRIPTIONAL REGULATOR"/>
    <property type="match status" value="1"/>
</dbReference>
<evidence type="ECO:0000256" key="3">
    <source>
        <dbReference type="ARBA" id="ARBA00023163"/>
    </source>
</evidence>
<dbReference type="Pfam" id="PF12833">
    <property type="entry name" value="HTH_18"/>
    <property type="match status" value="1"/>
</dbReference>
<dbReference type="Gene3D" id="1.10.10.60">
    <property type="entry name" value="Homeodomain-like"/>
    <property type="match status" value="2"/>
</dbReference>
<dbReference type="Gene3D" id="3.30.450.40">
    <property type="match status" value="1"/>
</dbReference>
<evidence type="ECO:0000256" key="1">
    <source>
        <dbReference type="ARBA" id="ARBA00023015"/>
    </source>
</evidence>
<dbReference type="InterPro" id="IPR020449">
    <property type="entry name" value="Tscrpt_reg_AraC-type_HTH"/>
</dbReference>
<dbReference type="SMART" id="SM00342">
    <property type="entry name" value="HTH_ARAC"/>
    <property type="match status" value="1"/>
</dbReference>
<gene>
    <name evidence="6" type="ORF">D1013_01505</name>
</gene>
<keyword evidence="1" id="KW-0805">Transcription regulation</keyword>
<dbReference type="GO" id="GO:0043565">
    <property type="term" value="F:sequence-specific DNA binding"/>
    <property type="evidence" value="ECO:0007669"/>
    <property type="project" value="InterPro"/>
</dbReference>
<reference evidence="6 7" key="1">
    <citation type="submission" date="2018-08" db="EMBL/GenBank/DDBJ databases">
        <title>The reduced genetic potential of extracellular carbohydrate catabolism in Euzebyella marina RN62, a Flavobacteriia bacterium isolated from the hadal water.</title>
        <authorList>
            <person name="Xue C."/>
        </authorList>
    </citation>
    <scope>NUCLEOTIDE SEQUENCE [LARGE SCALE GENOMIC DNA]</scope>
    <source>
        <strain evidence="6 7">RN62</strain>
    </source>
</reference>
<keyword evidence="2" id="KW-0238">DNA-binding</keyword>
<dbReference type="PANTHER" id="PTHR43280:SF29">
    <property type="entry name" value="ARAC-FAMILY TRANSCRIPTIONAL REGULATOR"/>
    <property type="match status" value="1"/>
</dbReference>
<feature type="domain" description="HTH araC/xylS-type" evidence="5">
    <location>
        <begin position="247"/>
        <end position="349"/>
    </location>
</feature>
<organism evidence="6 7">
    <name type="scientific">Euzebyella marina</name>
    <dbReference type="NCBI Taxonomy" id="1761453"/>
    <lineage>
        <taxon>Bacteria</taxon>
        <taxon>Pseudomonadati</taxon>
        <taxon>Bacteroidota</taxon>
        <taxon>Flavobacteriia</taxon>
        <taxon>Flavobacteriales</taxon>
        <taxon>Flavobacteriaceae</taxon>
        <taxon>Euzebyella</taxon>
    </lineage>
</organism>
<feature type="transmembrane region" description="Helical" evidence="4">
    <location>
        <begin position="6"/>
        <end position="24"/>
    </location>
</feature>
<dbReference type="GO" id="GO:0003700">
    <property type="term" value="F:DNA-binding transcription factor activity"/>
    <property type="evidence" value="ECO:0007669"/>
    <property type="project" value="InterPro"/>
</dbReference>
<evidence type="ECO:0000259" key="5">
    <source>
        <dbReference type="PROSITE" id="PS01124"/>
    </source>
</evidence>
<dbReference type="SUPFAM" id="SSF55781">
    <property type="entry name" value="GAF domain-like"/>
    <property type="match status" value="1"/>
</dbReference>
<dbReference type="InterPro" id="IPR018062">
    <property type="entry name" value="HTH_AraC-typ_CS"/>
</dbReference>
<dbReference type="PROSITE" id="PS01124">
    <property type="entry name" value="HTH_ARAC_FAMILY_2"/>
    <property type="match status" value="1"/>
</dbReference>
<dbReference type="InterPro" id="IPR003018">
    <property type="entry name" value="GAF"/>
</dbReference>
<dbReference type="SMART" id="SM00065">
    <property type="entry name" value="GAF"/>
    <property type="match status" value="1"/>
</dbReference>
<evidence type="ECO:0000313" key="7">
    <source>
        <dbReference type="Proteomes" id="UP000276309"/>
    </source>
</evidence>
<accession>A0A3G2L1L5</accession>
<dbReference type="InterPro" id="IPR009057">
    <property type="entry name" value="Homeodomain-like_sf"/>
</dbReference>
<evidence type="ECO:0000313" key="6">
    <source>
        <dbReference type="EMBL" id="AYN66148.1"/>
    </source>
</evidence>
<dbReference type="Pfam" id="PF13185">
    <property type="entry name" value="GAF_2"/>
    <property type="match status" value="1"/>
</dbReference>
<proteinExistence type="predicted"/>
<dbReference type="SUPFAM" id="SSF46689">
    <property type="entry name" value="Homeodomain-like"/>
    <property type="match status" value="1"/>
</dbReference>
<dbReference type="EMBL" id="CP032050">
    <property type="protein sequence ID" value="AYN66148.1"/>
    <property type="molecule type" value="Genomic_DNA"/>
</dbReference>
<dbReference type="PROSITE" id="PS00041">
    <property type="entry name" value="HTH_ARAC_FAMILY_1"/>
    <property type="match status" value="1"/>
</dbReference>
<keyword evidence="7" id="KW-1185">Reference proteome</keyword>
<keyword evidence="3" id="KW-0804">Transcription</keyword>
<protein>
    <submittedName>
        <fullName evidence="6">Helix-turn-helix domain-containing protein</fullName>
    </submittedName>
</protein>
<evidence type="ECO:0000256" key="4">
    <source>
        <dbReference type="SAM" id="Phobius"/>
    </source>
</evidence>
<evidence type="ECO:0000256" key="2">
    <source>
        <dbReference type="ARBA" id="ARBA00023125"/>
    </source>
</evidence>
<dbReference type="AlphaFoldDB" id="A0A3G2L1L5"/>
<keyword evidence="4" id="KW-1133">Transmembrane helix</keyword>
<dbReference type="InterPro" id="IPR018060">
    <property type="entry name" value="HTH_AraC"/>
</dbReference>
<keyword evidence="4" id="KW-0472">Membrane</keyword>
<dbReference type="Proteomes" id="UP000276309">
    <property type="component" value="Chromosome"/>
</dbReference>
<sequence length="358" mass="40374">MNLLSIIIPICVLVFIMVLILLLFKKANRFKTIKNQTSNEVQAIGEEGRFFVEGLKDIFQATELVKDKNNYELASVLGYFATSLFDKNSSEAVLWDISQNCISQLGLEDCVIYLLNEKDQSLEQKAAFGNKHKGQKQILSPIKIPMGKGIVGEVAASEQPIMVSDTSLDKRYILDDKRRYSELAVPIIDDGVMLGVLDSEHSTKGFFTSRHLALFRLIAKLTAIKLQRIEKKSNLPLTNGNAYYKEFRRLLIVEKIYRNPDVSLTSVSEVLNISATYLSQLVNKLENQSFTDSINRFRVSDAEDMLADSDFNGYTVVSVGLEAGFNSKSSFYLAFKKYCGMTPTEFRKQARSRKVAFS</sequence>
<dbReference type="OrthoDB" id="9779074at2"/>
<dbReference type="PRINTS" id="PR00032">
    <property type="entry name" value="HTHARAC"/>
</dbReference>
<name>A0A3G2L1L5_9FLAO</name>
<keyword evidence="4" id="KW-0812">Transmembrane</keyword>
<dbReference type="KEGG" id="emar:D1013_01505"/>